<proteinExistence type="predicted"/>
<evidence type="ECO:0000259" key="1">
    <source>
        <dbReference type="Pfam" id="PF01266"/>
    </source>
</evidence>
<dbReference type="InterPro" id="IPR052745">
    <property type="entry name" value="G3P_Oxidase/Oxidoreductase"/>
</dbReference>
<evidence type="ECO:0000259" key="2">
    <source>
        <dbReference type="Pfam" id="PF07992"/>
    </source>
</evidence>
<dbReference type="EMBL" id="WJBC01000011">
    <property type="protein sequence ID" value="MBC3804528.1"/>
    <property type="molecule type" value="Genomic_DNA"/>
</dbReference>
<comment type="caution">
    <text evidence="3">The sequence shown here is derived from an EMBL/GenBank/DDBJ whole genome shotgun (WGS) entry which is preliminary data.</text>
</comment>
<dbReference type="InterPro" id="IPR023753">
    <property type="entry name" value="FAD/NAD-binding_dom"/>
</dbReference>
<dbReference type="InterPro" id="IPR036188">
    <property type="entry name" value="FAD/NAD-bd_sf"/>
</dbReference>
<protein>
    <submittedName>
        <fullName evidence="3">FAD-dependent oxidoreductase</fullName>
    </submittedName>
</protein>
<dbReference type="Proteomes" id="UP000603234">
    <property type="component" value="Unassembled WGS sequence"/>
</dbReference>
<dbReference type="Gene3D" id="3.30.9.10">
    <property type="entry name" value="D-Amino Acid Oxidase, subunit A, domain 2"/>
    <property type="match status" value="1"/>
</dbReference>
<dbReference type="Pfam" id="PF07992">
    <property type="entry name" value="Pyr_redox_2"/>
    <property type="match status" value="1"/>
</dbReference>
<reference evidence="3 4" key="1">
    <citation type="journal article" date="2020" name="mSystems">
        <title>Defining Genomic and Predicted Metabolic Features of the Acetobacterium Genus.</title>
        <authorList>
            <person name="Ross D.E."/>
            <person name="Marshall C.W."/>
            <person name="Gulliver D."/>
            <person name="May H.D."/>
            <person name="Norman R.S."/>
        </authorList>
    </citation>
    <scope>NUCLEOTIDE SEQUENCE [LARGE SCALE GENOMIC DNA]</scope>
    <source>
        <strain evidence="3 4">DSM 8238</strain>
    </source>
</reference>
<dbReference type="SUPFAM" id="SSF51905">
    <property type="entry name" value="FAD/NAD(P)-binding domain"/>
    <property type="match status" value="2"/>
</dbReference>
<dbReference type="PANTHER" id="PTHR42720">
    <property type="entry name" value="GLYCEROL-3-PHOSPHATE DEHYDROGENASE"/>
    <property type="match status" value="1"/>
</dbReference>
<dbReference type="Pfam" id="PF01266">
    <property type="entry name" value="DAO"/>
    <property type="match status" value="1"/>
</dbReference>
<evidence type="ECO:0000313" key="4">
    <source>
        <dbReference type="Proteomes" id="UP000603234"/>
    </source>
</evidence>
<gene>
    <name evidence="3" type="ORF">GH808_08785</name>
</gene>
<name>A0ABR6WV77_9FIRM</name>
<dbReference type="InterPro" id="IPR006076">
    <property type="entry name" value="FAD-dep_OxRdtase"/>
</dbReference>
<sequence>MKTDVLIIGGGVIGASIAHQLAKYNMDIILVEKASDVCMGTSKANSAMIHSGFNIKGDTLKGKLALEANKVIKQLCEDLDVGYEKPLGSITVGFEEADLERMQHTLENGIKNGIKGMKLLDQKELHEMEPHLNPDAKYGLYEPETGIINPFEFTVALAENAVLNGAKVLLETEVLDVIVEDKKVKGVKTSNGDIEAKVIINAAGLYADKIAGMVEDIDFEIKPRKGEYFLYDKKWRGILNHPIYSAPTKVSKGMIIVPTVDGNLLAGSNAETIDDTTDLATSSKALNGIYGNMISHLFPQLPRMGDVITTFAGLRAASTNEDFIIEPAKTVKGFINVAGIQSPGLTSAPAIATMVEGLVREAGIMTAGAAQNYVNLEGYIPGKEVVILGSGDIGLIMARRLTLEGVNVKGVLEVMPYSTGLVRNRVQCLDDFGIPLLLSHTITEIHGKDRVEGVTIAKVDERIQPIAGTEQYVSCDTLLLSVGLIPENELTNKLGCEMDQVTKGPVVNEKRITNIPWVFAAGNVLHVHDLVDNVTQEAEIAGKAAAALITGKMNKEEKIVAVTHDKNIGYVVPQHFDALNNQDKVVKFFLRVKNPDEDIKLVVKDNANKELLSLKKSIVEPGTMITFNLPRQFVTKDTSSIDISIAREQAE</sequence>
<keyword evidence="4" id="KW-1185">Reference proteome</keyword>
<feature type="domain" description="FAD/NAD(P)-binding" evidence="2">
    <location>
        <begin position="377"/>
        <end position="537"/>
    </location>
</feature>
<organism evidence="3 4">
    <name type="scientific">Acetobacterium fimetarium</name>
    <dbReference type="NCBI Taxonomy" id="52691"/>
    <lineage>
        <taxon>Bacteria</taxon>
        <taxon>Bacillati</taxon>
        <taxon>Bacillota</taxon>
        <taxon>Clostridia</taxon>
        <taxon>Eubacteriales</taxon>
        <taxon>Eubacteriaceae</taxon>
        <taxon>Acetobacterium</taxon>
    </lineage>
</organism>
<dbReference type="PANTHER" id="PTHR42720:SF1">
    <property type="entry name" value="GLYCEROL 3-PHOSPHATE OXIDASE"/>
    <property type="match status" value="1"/>
</dbReference>
<feature type="domain" description="FAD dependent oxidoreductase" evidence="1">
    <location>
        <begin position="4"/>
        <end position="355"/>
    </location>
</feature>
<dbReference type="RefSeq" id="WP_186842413.1">
    <property type="nucleotide sequence ID" value="NZ_WJBC01000011.1"/>
</dbReference>
<accession>A0ABR6WV77</accession>
<evidence type="ECO:0000313" key="3">
    <source>
        <dbReference type="EMBL" id="MBC3804528.1"/>
    </source>
</evidence>
<dbReference type="Gene3D" id="3.50.50.60">
    <property type="entry name" value="FAD/NAD(P)-binding domain"/>
    <property type="match status" value="3"/>
</dbReference>